<dbReference type="AlphaFoldDB" id="A0A8S1QC32"/>
<name>A0A8S1QC32_PARPR</name>
<comment type="caution">
    <text evidence="1">The sequence shown here is derived from an EMBL/GenBank/DDBJ whole genome shotgun (WGS) entry which is preliminary data.</text>
</comment>
<dbReference type="EMBL" id="CAJJDM010000159">
    <property type="protein sequence ID" value="CAD8113168.1"/>
    <property type="molecule type" value="Genomic_DNA"/>
</dbReference>
<dbReference type="Proteomes" id="UP000688137">
    <property type="component" value="Unassembled WGS sequence"/>
</dbReference>
<gene>
    <name evidence="1" type="ORF">PPRIM_AZ9-3.1.T1540069</name>
</gene>
<evidence type="ECO:0000313" key="2">
    <source>
        <dbReference type="Proteomes" id="UP000688137"/>
    </source>
</evidence>
<reference evidence="1" key="1">
    <citation type="submission" date="2021-01" db="EMBL/GenBank/DDBJ databases">
        <authorList>
            <consortium name="Genoscope - CEA"/>
            <person name="William W."/>
        </authorList>
    </citation>
    <scope>NUCLEOTIDE SEQUENCE</scope>
</reference>
<protein>
    <submittedName>
        <fullName evidence="1">Uncharacterized protein</fullName>
    </submittedName>
</protein>
<proteinExistence type="predicted"/>
<keyword evidence="2" id="KW-1185">Reference proteome</keyword>
<accession>A0A8S1QC32</accession>
<sequence>MVIGNANAIDQIAQSNQSDQAQLLIDSYIIRFGTCGIKRKDYMKYAVKNIQRIFLKEIMDYCQQVLNNEVNNYDEEFNNYVEIVKQYTKLEDNNLIYKLLPIIDKLLNHRKVSQNYLLQLNIEIKNLKLIQYELDETVYQFTQSLTSLQLVQFIKGVERLQNFNRSLLF</sequence>
<dbReference type="OMA" id="NEVNNYD"/>
<evidence type="ECO:0000313" key="1">
    <source>
        <dbReference type="EMBL" id="CAD8113168.1"/>
    </source>
</evidence>
<organism evidence="1 2">
    <name type="scientific">Paramecium primaurelia</name>
    <dbReference type="NCBI Taxonomy" id="5886"/>
    <lineage>
        <taxon>Eukaryota</taxon>
        <taxon>Sar</taxon>
        <taxon>Alveolata</taxon>
        <taxon>Ciliophora</taxon>
        <taxon>Intramacronucleata</taxon>
        <taxon>Oligohymenophorea</taxon>
        <taxon>Peniculida</taxon>
        <taxon>Parameciidae</taxon>
        <taxon>Paramecium</taxon>
    </lineage>
</organism>